<dbReference type="Pfam" id="PF23352">
    <property type="entry name" value="IFT52_central"/>
    <property type="match status" value="1"/>
</dbReference>
<evidence type="ECO:0000259" key="3">
    <source>
        <dbReference type="Pfam" id="PF23355"/>
    </source>
</evidence>
<dbReference type="AlphaFoldDB" id="A0A0M0J7J9"/>
<dbReference type="EMBL" id="JWZX01003301">
    <property type="protein sequence ID" value="KOO22208.1"/>
    <property type="molecule type" value="Genomic_DNA"/>
</dbReference>
<dbReference type="GO" id="GO:0042073">
    <property type="term" value="P:intraciliary transport"/>
    <property type="evidence" value="ECO:0007669"/>
    <property type="project" value="TreeGrafter"/>
</dbReference>
<dbReference type="OrthoDB" id="10259368at2759"/>
<dbReference type="PANTHER" id="PTHR12969">
    <property type="entry name" value="NGD5/OSM-6/IFT52"/>
    <property type="match status" value="1"/>
</dbReference>
<dbReference type="PANTHER" id="PTHR12969:SF7">
    <property type="entry name" value="INTRAFLAGELLAR TRANSPORT PROTEIN 52 HOMOLOG"/>
    <property type="match status" value="1"/>
</dbReference>
<dbReference type="GO" id="GO:0030992">
    <property type="term" value="C:intraciliary transport particle B"/>
    <property type="evidence" value="ECO:0007669"/>
    <property type="project" value="TreeGrafter"/>
</dbReference>
<dbReference type="Proteomes" id="UP000037460">
    <property type="component" value="Unassembled WGS sequence"/>
</dbReference>
<feature type="domain" description="IFT52 GIFT" evidence="3">
    <location>
        <begin position="12"/>
        <end position="276"/>
    </location>
</feature>
<dbReference type="InterPro" id="IPR055458">
    <property type="entry name" value="IFT52_GIFT"/>
</dbReference>
<proteinExistence type="predicted"/>
<dbReference type="Pfam" id="PF23355">
    <property type="entry name" value="IFT52_GIFT"/>
    <property type="match status" value="1"/>
</dbReference>
<name>A0A0M0J7J9_9EUKA</name>
<gene>
    <name evidence="4" type="ORF">Ctob_002302</name>
</gene>
<evidence type="ECO:0000259" key="1">
    <source>
        <dbReference type="Pfam" id="PF21178"/>
    </source>
</evidence>
<organism evidence="4 5">
    <name type="scientific">Chrysochromulina tobinii</name>
    <dbReference type="NCBI Taxonomy" id="1460289"/>
    <lineage>
        <taxon>Eukaryota</taxon>
        <taxon>Haptista</taxon>
        <taxon>Haptophyta</taxon>
        <taxon>Prymnesiophyceae</taxon>
        <taxon>Prymnesiales</taxon>
        <taxon>Chrysochromulinaceae</taxon>
        <taxon>Chrysochromulina</taxon>
    </lineage>
</organism>
<keyword evidence="4" id="KW-0966">Cell projection</keyword>
<dbReference type="CDD" id="cd23683">
    <property type="entry name" value="IFT52_CTD"/>
    <property type="match status" value="1"/>
</dbReference>
<dbReference type="InterPro" id="IPR055460">
    <property type="entry name" value="IFT52_central"/>
</dbReference>
<reference evidence="5" key="1">
    <citation type="journal article" date="2015" name="PLoS Genet.">
        <title>Genome Sequence and Transcriptome Analyses of Chrysochromulina tobin: Metabolic Tools for Enhanced Algal Fitness in the Prominent Order Prymnesiales (Haptophyceae).</title>
        <authorList>
            <person name="Hovde B.T."/>
            <person name="Deodato C.R."/>
            <person name="Hunsperger H.M."/>
            <person name="Ryken S.A."/>
            <person name="Yost W."/>
            <person name="Jha R.K."/>
            <person name="Patterson J."/>
            <person name="Monnat R.J. Jr."/>
            <person name="Barlow S.B."/>
            <person name="Starkenburg S.R."/>
            <person name="Cattolico R.A."/>
        </authorList>
    </citation>
    <scope>NUCLEOTIDE SEQUENCE</scope>
    <source>
        <strain evidence="5">CCMP291</strain>
    </source>
</reference>
<feature type="domain" description="IFT52 central" evidence="2">
    <location>
        <begin position="292"/>
        <end position="372"/>
    </location>
</feature>
<keyword evidence="5" id="KW-1185">Reference proteome</keyword>
<sequence>MAAPIVGRQEKTILFDVSKRELFTPNQGLKGLRRKLGSQFTIAVNKDAITLAVLREASVFAIVGPREKFSAAEFEAMNEYMKEGGSIFITLGEEGESKFATNVNYFCEEYGIAFNQDAVVRTVYYKYLHPKEVHIANGVLNREINVASGRRPRAASAATGALVPPAISESSPQANLSFVYPYGCSLAVQKPAFPVLSSGPLAFPLNRPVCALWSGERARSGAVSGALGGGRLCVLGSSYVLQDDWVDKEENGKLVNVLLRWLTHDGGVTMDSIDADDPDVAEYHQLPDSEALAERVRCCLEETEEVTKDFTTLFDDSLFKFDTSLIPEAVKLYETLDVKHEPLSLIPPQFEHPLPPLQPAVFPPSLREPPPPALDLFDLDDQFASEKVRLAHLTNKCNDDDLEYFIKEAGDLLGVSQVLRPENRTARHVLAHIFKQVAAWKKLNSEPEAMAHFKKLNNMP</sequence>
<dbReference type="Gene3D" id="6.10.250.2800">
    <property type="match status" value="1"/>
</dbReference>
<dbReference type="InterPro" id="IPR048643">
    <property type="entry name" value="Itf52_C"/>
</dbReference>
<dbReference type="InterPro" id="IPR039975">
    <property type="entry name" value="IFT52"/>
</dbReference>
<comment type="caution">
    <text evidence="4">The sequence shown here is derived from an EMBL/GenBank/DDBJ whole genome shotgun (WGS) entry which is preliminary data.</text>
</comment>
<evidence type="ECO:0000259" key="2">
    <source>
        <dbReference type="Pfam" id="PF23352"/>
    </source>
</evidence>
<feature type="domain" description="Intraflagellar transport protein 52 C-terminal" evidence="1">
    <location>
        <begin position="383"/>
        <end position="434"/>
    </location>
</feature>
<dbReference type="GO" id="GO:0005929">
    <property type="term" value="C:cilium"/>
    <property type="evidence" value="ECO:0007669"/>
    <property type="project" value="TreeGrafter"/>
</dbReference>
<dbReference type="GO" id="GO:0060271">
    <property type="term" value="P:cilium assembly"/>
    <property type="evidence" value="ECO:0007669"/>
    <property type="project" value="TreeGrafter"/>
</dbReference>
<keyword evidence="4" id="KW-0969">Cilium</keyword>
<evidence type="ECO:0000313" key="5">
    <source>
        <dbReference type="Proteomes" id="UP000037460"/>
    </source>
</evidence>
<evidence type="ECO:0000313" key="4">
    <source>
        <dbReference type="EMBL" id="KOO22208.1"/>
    </source>
</evidence>
<protein>
    <submittedName>
        <fullName evidence="4">Intraflagellar transport protein 52-like protein</fullName>
    </submittedName>
</protein>
<dbReference type="GO" id="GO:0005814">
    <property type="term" value="C:centriole"/>
    <property type="evidence" value="ECO:0007669"/>
    <property type="project" value="TreeGrafter"/>
</dbReference>
<keyword evidence="4" id="KW-0282">Flagellum</keyword>
<dbReference type="Pfam" id="PF21178">
    <property type="entry name" value="Itf52_C"/>
    <property type="match status" value="1"/>
</dbReference>
<accession>A0A0M0J7J9</accession>